<dbReference type="InterPro" id="IPR036388">
    <property type="entry name" value="WH-like_DNA-bd_sf"/>
</dbReference>
<dbReference type="InterPro" id="IPR000835">
    <property type="entry name" value="HTH_MarR-typ"/>
</dbReference>
<protein>
    <submittedName>
        <fullName evidence="2">MarR family winged helix-turn-helix transcriptional regulator</fullName>
    </submittedName>
</protein>
<dbReference type="Pfam" id="PF01047">
    <property type="entry name" value="MarR"/>
    <property type="match status" value="1"/>
</dbReference>
<dbReference type="PANTHER" id="PTHR33164:SF106">
    <property type="entry name" value="TRANSCRIPTIONAL REGULATORY PROTEIN"/>
    <property type="match status" value="1"/>
</dbReference>
<dbReference type="RefSeq" id="WP_306060410.1">
    <property type="nucleotide sequence ID" value="NZ_CP120997.1"/>
</dbReference>
<proteinExistence type="predicted"/>
<sequence length="169" mass="18735">MRTADESPDRGTDGGPTGLQSFAVLLRRMNSEFNRITHEFAQAQGLHPTDMQALVAVLDADRGEGGPAMTPGRLREQLDLTSGAVTACLDRLERAGHIRRVRDSGDRRVVHLHYAAPAKRVARDFFQPLAAGTEAARQQFDEDELLVVVRFLHAMNDELGRLRRTGPRP</sequence>
<feature type="domain" description="HTH marR-type" evidence="1">
    <location>
        <begin position="19"/>
        <end position="157"/>
    </location>
</feature>
<evidence type="ECO:0000313" key="2">
    <source>
        <dbReference type="EMBL" id="WLQ37879.1"/>
    </source>
</evidence>
<dbReference type="PROSITE" id="PS50995">
    <property type="entry name" value="HTH_MARR_2"/>
    <property type="match status" value="1"/>
</dbReference>
<dbReference type="Proteomes" id="UP001239522">
    <property type="component" value="Chromosome"/>
</dbReference>
<name>A0ABY9HU41_9ACTN</name>
<dbReference type="SUPFAM" id="SSF46785">
    <property type="entry name" value="Winged helix' DNA-binding domain"/>
    <property type="match status" value="1"/>
</dbReference>
<reference evidence="2 3" key="1">
    <citation type="submission" date="2023-03" db="EMBL/GenBank/DDBJ databases">
        <title>Isolation and description of six Streptomyces strains from soil environments, able to metabolize different microbial glucans.</title>
        <authorList>
            <person name="Widen T."/>
            <person name="Larsbrink J."/>
        </authorList>
    </citation>
    <scope>NUCLEOTIDE SEQUENCE [LARGE SCALE GENOMIC DNA]</scope>
    <source>
        <strain evidence="2 3">Mut1</strain>
    </source>
</reference>
<dbReference type="Gene3D" id="1.10.10.10">
    <property type="entry name" value="Winged helix-like DNA-binding domain superfamily/Winged helix DNA-binding domain"/>
    <property type="match status" value="1"/>
</dbReference>
<dbReference type="PANTHER" id="PTHR33164">
    <property type="entry name" value="TRANSCRIPTIONAL REGULATOR, MARR FAMILY"/>
    <property type="match status" value="1"/>
</dbReference>
<evidence type="ECO:0000259" key="1">
    <source>
        <dbReference type="PROSITE" id="PS50995"/>
    </source>
</evidence>
<dbReference type="InterPro" id="IPR036390">
    <property type="entry name" value="WH_DNA-bd_sf"/>
</dbReference>
<dbReference type="EMBL" id="CP120997">
    <property type="protein sequence ID" value="WLQ37879.1"/>
    <property type="molecule type" value="Genomic_DNA"/>
</dbReference>
<accession>A0ABY9HU41</accession>
<dbReference type="SMART" id="SM00347">
    <property type="entry name" value="HTH_MARR"/>
    <property type="match status" value="1"/>
</dbReference>
<dbReference type="InterPro" id="IPR039422">
    <property type="entry name" value="MarR/SlyA-like"/>
</dbReference>
<gene>
    <name evidence="2" type="ORF">P8A18_32525</name>
</gene>
<evidence type="ECO:0000313" key="3">
    <source>
        <dbReference type="Proteomes" id="UP001239522"/>
    </source>
</evidence>
<keyword evidence="3" id="KW-1185">Reference proteome</keyword>
<organism evidence="2 3">
    <name type="scientific">Streptomyces castrisilvae</name>
    <dbReference type="NCBI Taxonomy" id="3033811"/>
    <lineage>
        <taxon>Bacteria</taxon>
        <taxon>Bacillati</taxon>
        <taxon>Actinomycetota</taxon>
        <taxon>Actinomycetes</taxon>
        <taxon>Kitasatosporales</taxon>
        <taxon>Streptomycetaceae</taxon>
        <taxon>Streptomyces</taxon>
    </lineage>
</organism>